<keyword evidence="2" id="KW-0539">Nucleus</keyword>
<feature type="compositionally biased region" description="Acidic residues" evidence="4">
    <location>
        <begin position="586"/>
        <end position="602"/>
    </location>
</feature>
<feature type="region of interest" description="Disordered" evidence="4">
    <location>
        <begin position="42"/>
        <end position="80"/>
    </location>
</feature>
<accession>A0A397HU94</accession>
<dbReference type="GO" id="GO:0005634">
    <property type="term" value="C:nucleus"/>
    <property type="evidence" value="ECO:0007669"/>
    <property type="project" value="UniProtKB-SubCell"/>
</dbReference>
<organism evidence="6 7">
    <name type="scientific">Diversispora epigaea</name>
    <dbReference type="NCBI Taxonomy" id="1348612"/>
    <lineage>
        <taxon>Eukaryota</taxon>
        <taxon>Fungi</taxon>
        <taxon>Fungi incertae sedis</taxon>
        <taxon>Mucoromycota</taxon>
        <taxon>Glomeromycotina</taxon>
        <taxon>Glomeromycetes</taxon>
        <taxon>Diversisporales</taxon>
        <taxon>Diversisporaceae</taxon>
        <taxon>Diversispora</taxon>
    </lineage>
</organism>
<feature type="compositionally biased region" description="Polar residues" evidence="4">
    <location>
        <begin position="55"/>
        <end position="70"/>
    </location>
</feature>
<evidence type="ECO:0000256" key="1">
    <source>
        <dbReference type="ARBA" id="ARBA00004123"/>
    </source>
</evidence>
<keyword evidence="3" id="KW-0175">Coiled coil</keyword>
<dbReference type="InterPro" id="IPR008251">
    <property type="entry name" value="Chromo_shadow_dom"/>
</dbReference>
<evidence type="ECO:0000313" key="6">
    <source>
        <dbReference type="EMBL" id="RHZ66582.1"/>
    </source>
</evidence>
<comment type="caution">
    <text evidence="6">The sequence shown here is derived from an EMBL/GenBank/DDBJ whole genome shotgun (WGS) entry which is preliminary data.</text>
</comment>
<keyword evidence="7" id="KW-1185">Reference proteome</keyword>
<gene>
    <name evidence="6" type="ORF">Glove_306g46</name>
</gene>
<sequence>MAQPTKDIFVETNLKGTNVYFRTTTDIFTTTELLSSHDSGTFILNDDDNNNENNSTVEQRITSRQISPPSNDDDTNKSSEIHHYNYNASRSFKITESIENIENIENSRNIKEILNNNSNAPKSFGTIIRNGTIGSDISIIDNVHNVYTESVKKNNNIVLREGRVRGERGGEGGLVSSIVTNDNRMDTRKSVDIERHSDICKEKNNKERYENTENRNDRNDEIIIGHRWINVKKLEYLVKNGHDRYWKNENDYNLSSQHIKNYWIRVGQFQLRTINHPLAQYLDIVVQNETQDDSGDKSRCGENDFRSQDSLIISEESSSLLESNHSLSVSIRGSQDSGMKITDKDFADLNLNDISQEQKSQLSQHEGNISKYEEEEVEVEKKDSHQMDTDVDHAESMNVTFSSISCNIDNTQDISHRIDKGESNNSSRMNVYDTDLVIESNNLNEERYNVDFRADTTLNGNDDDGDDDSSEYIDELSNVVRETIEVESVHIQDDYSLDSEAVTIENLPYVSVVVVEPSQENIDENIVDEIIVDENIVDENVGAKNIENVENVENVENIENVENVENIENIENVENAENIENIENTDNMEIDTEETSTEENSENSETNMQNEITLIREDKNECDIDFRMFAPFPILRIGEQDKRRKNRKGKGKEGKKVVEEFMDNMDVATDWDPYVECIESVQRDENTMKLFLIIRWKNGVKTIHWNDDANPLCPQKILDFYESFIVFKERRMI</sequence>
<dbReference type="InterPro" id="IPR016197">
    <property type="entry name" value="Chromo-like_dom_sf"/>
</dbReference>
<dbReference type="Pfam" id="PF01393">
    <property type="entry name" value="Chromo_shadow"/>
    <property type="match status" value="1"/>
</dbReference>
<dbReference type="Gene3D" id="2.40.50.40">
    <property type="match status" value="1"/>
</dbReference>
<name>A0A397HU94_9GLOM</name>
<feature type="domain" description="Chromo shadow" evidence="5">
    <location>
        <begin position="663"/>
        <end position="730"/>
    </location>
</feature>
<dbReference type="AlphaFoldDB" id="A0A397HU94"/>
<dbReference type="SMART" id="SM00300">
    <property type="entry name" value="ChSh"/>
    <property type="match status" value="1"/>
</dbReference>
<reference evidence="6 7" key="1">
    <citation type="submission" date="2018-08" db="EMBL/GenBank/DDBJ databases">
        <title>Genome and evolution of the arbuscular mycorrhizal fungus Diversispora epigaea (formerly Glomus versiforme) and its bacterial endosymbionts.</title>
        <authorList>
            <person name="Sun X."/>
            <person name="Fei Z."/>
            <person name="Harrison M."/>
        </authorList>
    </citation>
    <scope>NUCLEOTIDE SEQUENCE [LARGE SCALE GENOMIC DNA]</scope>
    <source>
        <strain evidence="6 7">IT104</strain>
    </source>
</reference>
<protein>
    <recommendedName>
        <fullName evidence="5">Chromo shadow domain-containing protein</fullName>
    </recommendedName>
</protein>
<evidence type="ECO:0000259" key="5">
    <source>
        <dbReference type="SMART" id="SM00300"/>
    </source>
</evidence>
<comment type="subcellular location">
    <subcellularLocation>
        <location evidence="1">Nucleus</location>
    </subcellularLocation>
</comment>
<feature type="region of interest" description="Disordered" evidence="4">
    <location>
        <begin position="584"/>
        <end position="607"/>
    </location>
</feature>
<feature type="coiled-coil region" evidence="3">
    <location>
        <begin position="355"/>
        <end position="382"/>
    </location>
</feature>
<dbReference type="Proteomes" id="UP000266861">
    <property type="component" value="Unassembled WGS sequence"/>
</dbReference>
<dbReference type="EMBL" id="PQFF01000280">
    <property type="protein sequence ID" value="RHZ66582.1"/>
    <property type="molecule type" value="Genomic_DNA"/>
</dbReference>
<dbReference type="OrthoDB" id="433924at2759"/>
<evidence type="ECO:0000256" key="3">
    <source>
        <dbReference type="SAM" id="Coils"/>
    </source>
</evidence>
<dbReference type="SUPFAM" id="SSF54160">
    <property type="entry name" value="Chromo domain-like"/>
    <property type="match status" value="1"/>
</dbReference>
<dbReference type="STRING" id="1348612.A0A397HU94"/>
<evidence type="ECO:0000313" key="7">
    <source>
        <dbReference type="Proteomes" id="UP000266861"/>
    </source>
</evidence>
<evidence type="ECO:0000256" key="4">
    <source>
        <dbReference type="SAM" id="MobiDB-lite"/>
    </source>
</evidence>
<proteinExistence type="predicted"/>
<evidence type="ECO:0000256" key="2">
    <source>
        <dbReference type="ARBA" id="ARBA00023242"/>
    </source>
</evidence>